<name>A0ABT6YPF5_9BACT</name>
<proteinExistence type="predicted"/>
<evidence type="ECO:0000313" key="2">
    <source>
        <dbReference type="Proteomes" id="UP001236569"/>
    </source>
</evidence>
<dbReference type="PROSITE" id="PS51257">
    <property type="entry name" value="PROKAR_LIPOPROTEIN"/>
    <property type="match status" value="1"/>
</dbReference>
<dbReference type="Proteomes" id="UP001236569">
    <property type="component" value="Unassembled WGS sequence"/>
</dbReference>
<sequence>MQKIYPIKCPKLSDSYWIRGLHVLVVSFLYSCSSSDSADFKPSTLVTKDYLMQEKGQFCIFSVRQISYLLNQKATETLFIEKHIVIDHPVDNEGVLIAIFRKNQENASWIETGRKLVVLQNSKIIEIQSNQTQCILVNPIEVGTQWNFQLYNQTKAQQAQIIRVLPQVIYANKTMSNLVEVELFKDSSALSLQKKQVFLAPNWGVVFSKESNVSYCYEGNCLGKGQINYGTVITYDLIDYGKE</sequence>
<accession>A0ABT6YPF5</accession>
<keyword evidence="2" id="KW-1185">Reference proteome</keyword>
<gene>
    <name evidence="1" type="ORF">QM480_11900</name>
</gene>
<organism evidence="1 2">
    <name type="scientific">Flectobacillus longus</name>
    <dbReference type="NCBI Taxonomy" id="2984207"/>
    <lineage>
        <taxon>Bacteria</taxon>
        <taxon>Pseudomonadati</taxon>
        <taxon>Bacteroidota</taxon>
        <taxon>Cytophagia</taxon>
        <taxon>Cytophagales</taxon>
        <taxon>Flectobacillaceae</taxon>
        <taxon>Flectobacillus</taxon>
    </lineage>
</organism>
<comment type="caution">
    <text evidence="1">The sequence shown here is derived from an EMBL/GenBank/DDBJ whole genome shotgun (WGS) entry which is preliminary data.</text>
</comment>
<evidence type="ECO:0008006" key="3">
    <source>
        <dbReference type="Google" id="ProtNLM"/>
    </source>
</evidence>
<protein>
    <recommendedName>
        <fullName evidence="3">Lipoprotein</fullName>
    </recommendedName>
</protein>
<dbReference type="RefSeq" id="WP_283370105.1">
    <property type="nucleotide sequence ID" value="NZ_JASHID010000007.1"/>
</dbReference>
<dbReference type="EMBL" id="JASHID010000007">
    <property type="protein sequence ID" value="MDI9865033.1"/>
    <property type="molecule type" value="Genomic_DNA"/>
</dbReference>
<reference evidence="1 2" key="1">
    <citation type="submission" date="2023-05" db="EMBL/GenBank/DDBJ databases">
        <title>Novel species of genus Flectobacillus isolated from stream in China.</title>
        <authorList>
            <person name="Lu H."/>
        </authorList>
    </citation>
    <scope>NUCLEOTIDE SEQUENCE [LARGE SCALE GENOMIC DNA]</scope>
    <source>
        <strain evidence="1 2">DC10W</strain>
    </source>
</reference>
<evidence type="ECO:0000313" key="1">
    <source>
        <dbReference type="EMBL" id="MDI9865033.1"/>
    </source>
</evidence>